<evidence type="ECO:0000256" key="8">
    <source>
        <dbReference type="ARBA" id="ARBA00023004"/>
    </source>
</evidence>
<dbReference type="GO" id="GO:0005506">
    <property type="term" value="F:iron ion binding"/>
    <property type="evidence" value="ECO:0007669"/>
    <property type="project" value="InterPro"/>
</dbReference>
<dbReference type="InterPro" id="IPR050651">
    <property type="entry name" value="Plant_Cytochrome_P450_Monoox"/>
</dbReference>
<evidence type="ECO:0000256" key="9">
    <source>
        <dbReference type="ARBA" id="ARBA00023136"/>
    </source>
</evidence>
<dbReference type="InterPro" id="IPR001128">
    <property type="entry name" value="Cyt_P450"/>
</dbReference>
<proteinExistence type="inferred from homology"/>
<evidence type="ECO:0000313" key="11">
    <source>
        <dbReference type="Proteomes" id="UP000236161"/>
    </source>
</evidence>
<dbReference type="GO" id="GO:0016020">
    <property type="term" value="C:membrane"/>
    <property type="evidence" value="ECO:0007669"/>
    <property type="project" value="UniProtKB-SubCell"/>
</dbReference>
<comment type="similarity">
    <text evidence="2">Belongs to the cytochrome P450 family.</text>
</comment>
<evidence type="ECO:0000256" key="5">
    <source>
        <dbReference type="ARBA" id="ARBA00022723"/>
    </source>
</evidence>
<evidence type="ECO:0000256" key="7">
    <source>
        <dbReference type="ARBA" id="ARBA00023002"/>
    </source>
</evidence>
<keyword evidence="8" id="KW-0408">Iron</keyword>
<dbReference type="STRING" id="1088818.A0A2I0APJ5"/>
<sequence>MTLLLNNPEKMERARREIDDEVDGSRHGRLLRESDLPNLPYHHCIIKETLRLYPIAPLLVPHQSLEPCKLVGYDMPRGTMLIVNVRLRDSQRSRALAGDGEVSSGEDAAFRQGKEEVLRRSAGHEGGGIGVGNVASVF</sequence>
<evidence type="ECO:0000256" key="1">
    <source>
        <dbReference type="ARBA" id="ARBA00004167"/>
    </source>
</evidence>
<evidence type="ECO:0000313" key="10">
    <source>
        <dbReference type="EMBL" id="PKA57444.1"/>
    </source>
</evidence>
<comment type="subcellular location">
    <subcellularLocation>
        <location evidence="1">Membrane</location>
        <topology evidence="1">Single-pass membrane protein</topology>
    </subcellularLocation>
</comment>
<dbReference type="InterPro" id="IPR036396">
    <property type="entry name" value="Cyt_P450_sf"/>
</dbReference>
<evidence type="ECO:0000256" key="4">
    <source>
        <dbReference type="ARBA" id="ARBA00022692"/>
    </source>
</evidence>
<dbReference type="SUPFAM" id="SSF48264">
    <property type="entry name" value="Cytochrome P450"/>
    <property type="match status" value="1"/>
</dbReference>
<evidence type="ECO:0000256" key="6">
    <source>
        <dbReference type="ARBA" id="ARBA00022989"/>
    </source>
</evidence>
<accession>A0A2I0APJ5</accession>
<keyword evidence="11" id="KW-1185">Reference proteome</keyword>
<dbReference type="GO" id="GO:0004497">
    <property type="term" value="F:monooxygenase activity"/>
    <property type="evidence" value="ECO:0007669"/>
    <property type="project" value="InterPro"/>
</dbReference>
<dbReference type="Pfam" id="PF00067">
    <property type="entry name" value="p450"/>
    <property type="match status" value="1"/>
</dbReference>
<dbReference type="GO" id="GO:0016705">
    <property type="term" value="F:oxidoreductase activity, acting on paired donors, with incorporation or reduction of molecular oxygen"/>
    <property type="evidence" value="ECO:0007669"/>
    <property type="project" value="InterPro"/>
</dbReference>
<dbReference type="Proteomes" id="UP000236161">
    <property type="component" value="Unassembled WGS sequence"/>
</dbReference>
<dbReference type="OrthoDB" id="1913883at2759"/>
<evidence type="ECO:0000256" key="3">
    <source>
        <dbReference type="ARBA" id="ARBA00022617"/>
    </source>
</evidence>
<name>A0A2I0APJ5_9ASPA</name>
<keyword evidence="6" id="KW-1133">Transmembrane helix</keyword>
<dbReference type="EMBL" id="KZ451968">
    <property type="protein sequence ID" value="PKA57444.1"/>
    <property type="molecule type" value="Genomic_DNA"/>
</dbReference>
<protein>
    <submittedName>
        <fullName evidence="10">Cytochrome P450 81D1</fullName>
    </submittedName>
</protein>
<keyword evidence="9" id="KW-0472">Membrane</keyword>
<evidence type="ECO:0000256" key="2">
    <source>
        <dbReference type="ARBA" id="ARBA00010617"/>
    </source>
</evidence>
<dbReference type="Gene3D" id="1.10.630.10">
    <property type="entry name" value="Cytochrome P450"/>
    <property type="match status" value="1"/>
</dbReference>
<organism evidence="10 11">
    <name type="scientific">Apostasia shenzhenica</name>
    <dbReference type="NCBI Taxonomy" id="1088818"/>
    <lineage>
        <taxon>Eukaryota</taxon>
        <taxon>Viridiplantae</taxon>
        <taxon>Streptophyta</taxon>
        <taxon>Embryophyta</taxon>
        <taxon>Tracheophyta</taxon>
        <taxon>Spermatophyta</taxon>
        <taxon>Magnoliopsida</taxon>
        <taxon>Liliopsida</taxon>
        <taxon>Asparagales</taxon>
        <taxon>Orchidaceae</taxon>
        <taxon>Apostasioideae</taxon>
        <taxon>Apostasia</taxon>
    </lineage>
</organism>
<dbReference type="PANTHER" id="PTHR47947:SF62">
    <property type="entry name" value="CYTOCHROME P450, FAMILY 81, SUBFAMILY D, POLYPEPTIDE 5"/>
    <property type="match status" value="1"/>
</dbReference>
<reference evidence="10 11" key="1">
    <citation type="journal article" date="2017" name="Nature">
        <title>The Apostasia genome and the evolution of orchids.</title>
        <authorList>
            <person name="Zhang G.Q."/>
            <person name="Liu K.W."/>
            <person name="Li Z."/>
            <person name="Lohaus R."/>
            <person name="Hsiao Y.Y."/>
            <person name="Niu S.C."/>
            <person name="Wang J.Y."/>
            <person name="Lin Y.C."/>
            <person name="Xu Q."/>
            <person name="Chen L.J."/>
            <person name="Yoshida K."/>
            <person name="Fujiwara S."/>
            <person name="Wang Z.W."/>
            <person name="Zhang Y.Q."/>
            <person name="Mitsuda N."/>
            <person name="Wang M."/>
            <person name="Liu G.H."/>
            <person name="Pecoraro L."/>
            <person name="Huang H.X."/>
            <person name="Xiao X.J."/>
            <person name="Lin M."/>
            <person name="Wu X.Y."/>
            <person name="Wu W.L."/>
            <person name="Chen Y.Y."/>
            <person name="Chang S.B."/>
            <person name="Sakamoto S."/>
            <person name="Ohme-Takagi M."/>
            <person name="Yagi M."/>
            <person name="Zeng S.J."/>
            <person name="Shen C.Y."/>
            <person name="Yeh C.M."/>
            <person name="Luo Y.B."/>
            <person name="Tsai W.C."/>
            <person name="Van de Peer Y."/>
            <person name="Liu Z.J."/>
        </authorList>
    </citation>
    <scope>NUCLEOTIDE SEQUENCE [LARGE SCALE GENOMIC DNA]</scope>
    <source>
        <strain evidence="11">cv. Shenzhen</strain>
        <tissue evidence="10">Stem</tissue>
    </source>
</reference>
<dbReference type="PANTHER" id="PTHR47947">
    <property type="entry name" value="CYTOCHROME P450 82C3-RELATED"/>
    <property type="match status" value="1"/>
</dbReference>
<keyword evidence="4" id="KW-0812">Transmembrane</keyword>
<keyword evidence="5" id="KW-0479">Metal-binding</keyword>
<keyword evidence="3" id="KW-0349">Heme</keyword>
<gene>
    <name evidence="10" type="primary">CYP81D1</name>
    <name evidence="10" type="ORF">AXF42_Ash013632</name>
</gene>
<dbReference type="GO" id="GO:0020037">
    <property type="term" value="F:heme binding"/>
    <property type="evidence" value="ECO:0007669"/>
    <property type="project" value="InterPro"/>
</dbReference>
<dbReference type="AlphaFoldDB" id="A0A2I0APJ5"/>
<keyword evidence="7" id="KW-0560">Oxidoreductase</keyword>